<feature type="repeat" description="RCC1" evidence="3">
    <location>
        <begin position="411"/>
        <end position="459"/>
    </location>
</feature>
<dbReference type="InterPro" id="IPR051553">
    <property type="entry name" value="Ran_GTPase-activating"/>
</dbReference>
<keyword evidence="2" id="KW-0677">Repeat</keyword>
<evidence type="ECO:0000256" key="3">
    <source>
        <dbReference type="PROSITE-ProRule" id="PRU00235"/>
    </source>
</evidence>
<evidence type="ECO:0000256" key="1">
    <source>
        <dbReference type="ARBA" id="ARBA00022658"/>
    </source>
</evidence>
<sequence length="615" mass="65879">MAMAEAVASEKLGGAGSRRRRQTTAAGADTTAPSPSFHADLGGWTVSIFLLKLRFGRGRYRWGPRCDDSGKSNPVRGGAPGQAAASGPKWFSVASRIGGKAGSSGARRSGINRPTEQQPAQPVTDQPSFFSLTPRPTKPIHHQSTYLGLRLRRANASRSSLSSPTWTHPTLWGNGDYGRLGMGALESRWSPTACPFFLTGRPDGDDDDPPTSLACGGAHTLFLTESGRVFAAGLNDFGQLGIGSSVTHSLVLSFLYIMPPCEIFIYIEPIEVSGIDEKVVEVSAGNHHSCAVTADGKLFTWGRNSSGQLGLGKRAGKVVSTPRKVDCLADARVKMVALGSEHSIATTEEGEVLSWGAAGAGRLGHGHETSILGFSITTSEYTPRLIKNLDGVKIKRIAAGMLHSACIDEKGTLFIFGQKTEKVGFGRSGDELRPTVVEDVPFSEEVACGGYHTCVVTDSGDLYSWGSNENGCLGLGYLFSTFSRNLLLQLLLLQLYQCLSTLRMFAYIKFLTSGTDMVRSPEVLKSSLFKFPVSKVSCGWKHTAVISGGDIYTWGWGGANGTFFEEGHSSGGQLGHGNDVDYFEPMMVEFSKNARAVHVSCGFNHTGAIFEYSEN</sequence>
<dbReference type="InterPro" id="IPR000408">
    <property type="entry name" value="Reg_chr_condens"/>
</dbReference>
<feature type="repeat" description="RCC1" evidence="3">
    <location>
        <begin position="460"/>
        <end position="549"/>
    </location>
</feature>
<evidence type="ECO:0000313" key="6">
    <source>
        <dbReference type="EnsemblPlants" id="OBART11G16520.3"/>
    </source>
</evidence>
<dbReference type="PRINTS" id="PR00633">
    <property type="entry name" value="RCCNDNSATION"/>
</dbReference>
<name>A0A0D3HMV6_9ORYZ</name>
<protein>
    <recommendedName>
        <fullName evidence="5">RCC1-like domain-containing protein</fullName>
    </recommendedName>
</protein>
<evidence type="ECO:0000256" key="4">
    <source>
        <dbReference type="SAM" id="MobiDB-lite"/>
    </source>
</evidence>
<dbReference type="STRING" id="65489.A0A0D3HMV6"/>
<feature type="repeat" description="RCC1" evidence="3">
    <location>
        <begin position="227"/>
        <end position="295"/>
    </location>
</feature>
<feature type="domain" description="RCC1-like" evidence="5">
    <location>
        <begin position="171"/>
        <end position="606"/>
    </location>
</feature>
<dbReference type="SUPFAM" id="SSF50985">
    <property type="entry name" value="RCC1/BLIP-II"/>
    <property type="match status" value="1"/>
</dbReference>
<evidence type="ECO:0000313" key="7">
    <source>
        <dbReference type="Proteomes" id="UP000026960"/>
    </source>
</evidence>
<dbReference type="Gramene" id="OBART11G16520.3">
    <property type="protein sequence ID" value="OBART11G16520.3"/>
    <property type="gene ID" value="OBART11G16520"/>
</dbReference>
<dbReference type="eggNOG" id="KOG1426">
    <property type="taxonomic scope" value="Eukaryota"/>
</dbReference>
<dbReference type="PaxDb" id="65489-OBART11G16520.3"/>
<keyword evidence="1" id="KW-0344">Guanine-nucleotide releasing factor</keyword>
<dbReference type="EnsemblPlants" id="OBART11G16520.3">
    <property type="protein sequence ID" value="OBART11G16520.3"/>
    <property type="gene ID" value="OBART11G16520"/>
</dbReference>
<dbReference type="InterPro" id="IPR009091">
    <property type="entry name" value="RCC1/BLIP-II"/>
</dbReference>
<dbReference type="PROSITE" id="PS50012">
    <property type="entry name" value="RCC1_3"/>
    <property type="match status" value="7"/>
</dbReference>
<feature type="region of interest" description="Disordered" evidence="4">
    <location>
        <begin position="62"/>
        <end position="142"/>
    </location>
</feature>
<feature type="repeat" description="RCC1" evidence="3">
    <location>
        <begin position="296"/>
        <end position="349"/>
    </location>
</feature>
<dbReference type="Gene3D" id="2.130.10.30">
    <property type="entry name" value="Regulator of chromosome condensation 1/beta-lactamase-inhibitor protein II"/>
    <property type="match status" value="3"/>
</dbReference>
<feature type="repeat" description="RCC1" evidence="3">
    <location>
        <begin position="350"/>
        <end position="410"/>
    </location>
</feature>
<feature type="repeat" description="RCC1" evidence="3">
    <location>
        <begin position="167"/>
        <end position="226"/>
    </location>
</feature>
<feature type="compositionally biased region" description="Low complexity" evidence="4">
    <location>
        <begin position="81"/>
        <end position="111"/>
    </location>
</feature>
<dbReference type="GO" id="GO:0005085">
    <property type="term" value="F:guanyl-nucleotide exchange factor activity"/>
    <property type="evidence" value="ECO:0007669"/>
    <property type="project" value="TreeGrafter"/>
</dbReference>
<reference evidence="6" key="2">
    <citation type="submission" date="2015-03" db="UniProtKB">
        <authorList>
            <consortium name="EnsemblPlants"/>
        </authorList>
    </citation>
    <scope>IDENTIFICATION</scope>
</reference>
<dbReference type="AlphaFoldDB" id="A0A0D3HMV6"/>
<evidence type="ECO:0000259" key="5">
    <source>
        <dbReference type="Pfam" id="PF25390"/>
    </source>
</evidence>
<dbReference type="Proteomes" id="UP000026960">
    <property type="component" value="Chromosome 11"/>
</dbReference>
<keyword evidence="7" id="KW-1185">Reference proteome</keyword>
<dbReference type="PANTHER" id="PTHR45982">
    <property type="entry name" value="REGULATOR OF CHROMOSOME CONDENSATION"/>
    <property type="match status" value="1"/>
</dbReference>
<feature type="compositionally biased region" description="Polar residues" evidence="4">
    <location>
        <begin position="112"/>
        <end position="131"/>
    </location>
</feature>
<organism evidence="6">
    <name type="scientific">Oryza barthii</name>
    <dbReference type="NCBI Taxonomy" id="65489"/>
    <lineage>
        <taxon>Eukaryota</taxon>
        <taxon>Viridiplantae</taxon>
        <taxon>Streptophyta</taxon>
        <taxon>Embryophyta</taxon>
        <taxon>Tracheophyta</taxon>
        <taxon>Spermatophyta</taxon>
        <taxon>Magnoliopsida</taxon>
        <taxon>Liliopsida</taxon>
        <taxon>Poales</taxon>
        <taxon>Poaceae</taxon>
        <taxon>BOP clade</taxon>
        <taxon>Oryzoideae</taxon>
        <taxon>Oryzeae</taxon>
        <taxon>Oryzinae</taxon>
        <taxon>Oryza</taxon>
    </lineage>
</organism>
<feature type="repeat" description="RCC1" evidence="3">
    <location>
        <begin position="561"/>
        <end position="612"/>
    </location>
</feature>
<dbReference type="Pfam" id="PF25390">
    <property type="entry name" value="WD40_RLD"/>
    <property type="match status" value="1"/>
</dbReference>
<accession>A0A0D3HMV6</accession>
<evidence type="ECO:0000256" key="2">
    <source>
        <dbReference type="ARBA" id="ARBA00022737"/>
    </source>
</evidence>
<dbReference type="GO" id="GO:0005737">
    <property type="term" value="C:cytoplasm"/>
    <property type="evidence" value="ECO:0007669"/>
    <property type="project" value="TreeGrafter"/>
</dbReference>
<feature type="region of interest" description="Disordered" evidence="4">
    <location>
        <begin position="1"/>
        <end position="37"/>
    </location>
</feature>
<proteinExistence type="predicted"/>
<dbReference type="PANTHER" id="PTHR45982:SF1">
    <property type="entry name" value="REGULATOR OF CHROMOSOME CONDENSATION"/>
    <property type="match status" value="1"/>
</dbReference>
<dbReference type="PROSITE" id="PS00626">
    <property type="entry name" value="RCC1_2"/>
    <property type="match status" value="1"/>
</dbReference>
<dbReference type="InterPro" id="IPR058923">
    <property type="entry name" value="RCC1-like_dom"/>
</dbReference>
<reference evidence="6" key="1">
    <citation type="journal article" date="2009" name="Rice">
        <title>De Novo Next Generation Sequencing of Plant Genomes.</title>
        <authorList>
            <person name="Rounsley S."/>
            <person name="Marri P.R."/>
            <person name="Yu Y."/>
            <person name="He R."/>
            <person name="Sisneros N."/>
            <person name="Goicoechea J.L."/>
            <person name="Lee S.J."/>
            <person name="Angelova A."/>
            <person name="Kudrna D."/>
            <person name="Luo M."/>
            <person name="Affourtit J."/>
            <person name="Desany B."/>
            <person name="Knight J."/>
            <person name="Niazi F."/>
            <person name="Egholm M."/>
            <person name="Wing R.A."/>
        </authorList>
    </citation>
    <scope>NUCLEOTIDE SEQUENCE [LARGE SCALE GENOMIC DNA]</scope>
    <source>
        <strain evidence="6">cv. IRGC 105608</strain>
    </source>
</reference>